<dbReference type="RefSeq" id="WP_249237064.1">
    <property type="nucleotide sequence ID" value="NZ_CP094473.1"/>
</dbReference>
<dbReference type="Gene3D" id="3.20.20.70">
    <property type="entry name" value="Aldolase class I"/>
    <property type="match status" value="1"/>
</dbReference>
<name>A0ABU3TXN6_9FIRM</name>
<proteinExistence type="predicted"/>
<dbReference type="InterPro" id="IPR013785">
    <property type="entry name" value="Aldolase_TIM"/>
</dbReference>
<dbReference type="EMBL" id="JAWHPR010000002">
    <property type="protein sequence ID" value="MDU8688025.1"/>
    <property type="molecule type" value="Genomic_DNA"/>
</dbReference>
<evidence type="ECO:0000313" key="2">
    <source>
        <dbReference type="Proteomes" id="UP001263246"/>
    </source>
</evidence>
<comment type="caution">
    <text evidence="1">The sequence shown here is derived from an EMBL/GenBank/DDBJ whole genome shotgun (WGS) entry which is preliminary data.</text>
</comment>
<evidence type="ECO:0000313" key="1">
    <source>
        <dbReference type="EMBL" id="MDU8688025.1"/>
    </source>
</evidence>
<gene>
    <name evidence="1" type="ORF">RX402_04570</name>
</gene>
<dbReference type="Proteomes" id="UP001263246">
    <property type="component" value="Unassembled WGS sequence"/>
</dbReference>
<reference evidence="1 2" key="1">
    <citation type="submission" date="2023-10" db="EMBL/GenBank/DDBJ databases">
        <title>Host Genetic Regulation of Human Gut Microbial Structural Variation.</title>
        <authorList>
            <person name="Harmsen H.J.M."/>
        </authorList>
    </citation>
    <scope>NUCLEOTIDE SEQUENCE [LARGE SCALE GENOMIC DNA]</scope>
    <source>
        <strain evidence="1 2">HTF-F</strain>
    </source>
</reference>
<accession>A0ABU3TXN6</accession>
<protein>
    <submittedName>
        <fullName evidence="1">Uncharacterized protein</fullName>
    </submittedName>
</protein>
<keyword evidence="2" id="KW-1185">Reference proteome</keyword>
<organism evidence="1 2">
    <name type="scientific">Faecalibacterium wellingii</name>
    <dbReference type="NCBI Taxonomy" id="2929491"/>
    <lineage>
        <taxon>Bacteria</taxon>
        <taxon>Bacillati</taxon>
        <taxon>Bacillota</taxon>
        <taxon>Clostridia</taxon>
        <taxon>Eubacteriales</taxon>
        <taxon>Oscillospiraceae</taxon>
        <taxon>Faecalibacterium</taxon>
    </lineage>
</organism>
<sequence length="157" mass="18326">MASIYYTEVDLSPYEVPNEQSLCIYISGCQQICQNCHYPDLRKTNYGEPLIDFFEKLLELYFYQATCVCFLGEGENTLQSRRELTIFAKQASKMGKKVCLYSGRDVEPENWMNVFDYVKVGSYQQFLGSLDSSSTNQVFYRKKADGIYENITYTFWL</sequence>